<proteinExistence type="predicted"/>
<dbReference type="PANTHER" id="PTHR14969:SF13">
    <property type="entry name" value="AT30094P"/>
    <property type="match status" value="1"/>
</dbReference>
<dbReference type="EMBL" id="VUMU01000007">
    <property type="protein sequence ID" value="MST58118.1"/>
    <property type="molecule type" value="Genomic_DNA"/>
</dbReference>
<accession>A0A6L5YJG3</accession>
<reference evidence="3 4" key="1">
    <citation type="submission" date="2019-08" db="EMBL/GenBank/DDBJ databases">
        <title>In-depth cultivation of the pig gut microbiome towards novel bacterial diversity and tailored functional studies.</title>
        <authorList>
            <person name="Wylensek D."/>
            <person name="Hitch T.C.A."/>
            <person name="Clavel T."/>
        </authorList>
    </citation>
    <scope>NUCLEOTIDE SEQUENCE [LARGE SCALE GENOMIC DNA]</scope>
    <source>
        <strain evidence="3 4">WCA3-601-WT-6H</strain>
    </source>
</reference>
<feature type="transmembrane region" description="Helical" evidence="1">
    <location>
        <begin position="24"/>
        <end position="44"/>
    </location>
</feature>
<organism evidence="3 4">
    <name type="scientific">Waltera intestinalis</name>
    <dbReference type="NCBI Taxonomy" id="2606635"/>
    <lineage>
        <taxon>Bacteria</taxon>
        <taxon>Bacillati</taxon>
        <taxon>Bacillota</taxon>
        <taxon>Clostridia</taxon>
        <taxon>Lachnospirales</taxon>
        <taxon>Lachnospiraceae</taxon>
        <taxon>Waltera</taxon>
    </lineage>
</organism>
<dbReference type="Gene3D" id="1.20.144.10">
    <property type="entry name" value="Phosphatidic acid phosphatase type 2/haloperoxidase"/>
    <property type="match status" value="1"/>
</dbReference>
<keyword evidence="4" id="KW-1185">Reference proteome</keyword>
<evidence type="ECO:0000313" key="3">
    <source>
        <dbReference type="EMBL" id="MST58118.1"/>
    </source>
</evidence>
<name>A0A6L5YJG3_9FIRM</name>
<sequence length="188" mass="20831">MESNMELQILHAIQGIHQEWLTEILRFFTTMGESGLVWIVIAIVLTCIPKTRKCGLTMMIAMAVTYLVGNLFLKNVIARPRPCAVDTGVTLKIPFPSEYSFPSGHTSNGFAGAVTIFSYYRKAGILSLLVAAIIAFSRLYFFVHYPTDILGGMVLGTLDAVLAVYIVKRLEDRVNVKTISDNDKTGHK</sequence>
<dbReference type="PANTHER" id="PTHR14969">
    <property type="entry name" value="SPHINGOSINE-1-PHOSPHATE PHOSPHOHYDROLASE"/>
    <property type="match status" value="1"/>
</dbReference>
<feature type="domain" description="Phosphatidic acid phosphatase type 2/haloperoxidase" evidence="2">
    <location>
        <begin position="54"/>
        <end position="164"/>
    </location>
</feature>
<dbReference type="Pfam" id="PF01569">
    <property type="entry name" value="PAP2"/>
    <property type="match status" value="1"/>
</dbReference>
<evidence type="ECO:0000256" key="1">
    <source>
        <dbReference type="SAM" id="Phobius"/>
    </source>
</evidence>
<dbReference type="SUPFAM" id="SSF48317">
    <property type="entry name" value="Acid phosphatase/Vanadium-dependent haloperoxidase"/>
    <property type="match status" value="1"/>
</dbReference>
<dbReference type="InterPro" id="IPR036938">
    <property type="entry name" value="PAP2/HPO_sf"/>
</dbReference>
<gene>
    <name evidence="3" type="ORF">FYJ59_07675</name>
</gene>
<protein>
    <submittedName>
        <fullName evidence="3">Phosphatase PAP2 family protein</fullName>
    </submittedName>
</protein>
<dbReference type="Proteomes" id="UP000476055">
    <property type="component" value="Unassembled WGS sequence"/>
</dbReference>
<feature type="transmembrane region" description="Helical" evidence="1">
    <location>
        <begin position="123"/>
        <end position="143"/>
    </location>
</feature>
<keyword evidence="1" id="KW-0812">Transmembrane</keyword>
<dbReference type="SMART" id="SM00014">
    <property type="entry name" value="acidPPc"/>
    <property type="match status" value="1"/>
</dbReference>
<dbReference type="InterPro" id="IPR000326">
    <property type="entry name" value="PAP2/HPO"/>
</dbReference>
<dbReference type="CDD" id="cd03392">
    <property type="entry name" value="PAP2_like_2"/>
    <property type="match status" value="1"/>
</dbReference>
<dbReference type="AlphaFoldDB" id="A0A6L5YJG3"/>
<keyword evidence="1" id="KW-0472">Membrane</keyword>
<evidence type="ECO:0000313" key="4">
    <source>
        <dbReference type="Proteomes" id="UP000476055"/>
    </source>
</evidence>
<keyword evidence="1" id="KW-1133">Transmembrane helix</keyword>
<comment type="caution">
    <text evidence="3">The sequence shown here is derived from an EMBL/GenBank/DDBJ whole genome shotgun (WGS) entry which is preliminary data.</text>
</comment>
<feature type="transmembrane region" description="Helical" evidence="1">
    <location>
        <begin position="56"/>
        <end position="73"/>
    </location>
</feature>
<feature type="transmembrane region" description="Helical" evidence="1">
    <location>
        <begin position="149"/>
        <end position="167"/>
    </location>
</feature>
<evidence type="ECO:0000259" key="2">
    <source>
        <dbReference type="SMART" id="SM00014"/>
    </source>
</evidence>